<name>A0A174D078_9FIRM</name>
<evidence type="ECO:0000313" key="2">
    <source>
        <dbReference type="Proteomes" id="UP000095395"/>
    </source>
</evidence>
<proteinExistence type="predicted"/>
<dbReference type="InterPro" id="IPR025051">
    <property type="entry name" value="DUF3990"/>
</dbReference>
<protein>
    <recommendedName>
        <fullName evidence="3">DUF3990 domain-containing protein</fullName>
    </recommendedName>
</protein>
<dbReference type="Proteomes" id="UP000095395">
    <property type="component" value="Unassembled WGS sequence"/>
</dbReference>
<gene>
    <name evidence="1" type="ORF">ERS852392_02437</name>
</gene>
<organism evidence="1 2">
    <name type="scientific">Roseburia inulinivorans</name>
    <dbReference type="NCBI Taxonomy" id="360807"/>
    <lineage>
        <taxon>Bacteria</taxon>
        <taxon>Bacillati</taxon>
        <taxon>Bacillota</taxon>
        <taxon>Clostridia</taxon>
        <taxon>Lachnospirales</taxon>
        <taxon>Lachnospiraceae</taxon>
        <taxon>Roseburia</taxon>
    </lineage>
</organism>
<sequence length="225" mass="26537">MEKIIYHGSDHIILKPGYGKGNFSNDYGRGFYCTESIMLAKEWACAKNTDGYANQYRLHMDQLSLLNLNESKYHILNWLAVLTRYRSYWQQKSIAEEAKEYLQKHFFVDISQYDVVTGYRADDSYFSFAQDFIMGVISLAQLEEAMHLGKLGEQIVLKSEKAFSQLEFIDSEEAEAEEFFQKKVQRDREARKEYRRARTGKASVDDIYMIDIMRRGMENEDFRLR</sequence>
<evidence type="ECO:0008006" key="3">
    <source>
        <dbReference type="Google" id="ProtNLM"/>
    </source>
</evidence>
<dbReference type="RefSeq" id="WP_055302420.1">
    <property type="nucleotide sequence ID" value="NZ_CYYR01000017.1"/>
</dbReference>
<dbReference type="EMBL" id="CYYR01000017">
    <property type="protein sequence ID" value="CUO19062.1"/>
    <property type="molecule type" value="Genomic_DNA"/>
</dbReference>
<accession>A0A174D078</accession>
<evidence type="ECO:0000313" key="1">
    <source>
        <dbReference type="EMBL" id="CUO19062.1"/>
    </source>
</evidence>
<dbReference type="Pfam" id="PF13151">
    <property type="entry name" value="DUF3990"/>
    <property type="match status" value="1"/>
</dbReference>
<dbReference type="AlphaFoldDB" id="A0A174D078"/>
<reference evidence="1 2" key="1">
    <citation type="submission" date="2015-09" db="EMBL/GenBank/DDBJ databases">
        <authorList>
            <consortium name="Pathogen Informatics"/>
        </authorList>
    </citation>
    <scope>NUCLEOTIDE SEQUENCE [LARGE SCALE GENOMIC DNA]</scope>
    <source>
        <strain evidence="1 2">2789STDY5608835</strain>
    </source>
</reference>